<accession>A0A0G1W320</accession>
<protein>
    <submittedName>
        <fullName evidence="1">Uncharacterized protein</fullName>
    </submittedName>
</protein>
<reference evidence="1 2" key="1">
    <citation type="journal article" date="2015" name="Nature">
        <title>rRNA introns, odd ribosomes, and small enigmatic genomes across a large radiation of phyla.</title>
        <authorList>
            <person name="Brown C.T."/>
            <person name="Hug L.A."/>
            <person name="Thomas B.C."/>
            <person name="Sharon I."/>
            <person name="Castelle C.J."/>
            <person name="Singh A."/>
            <person name="Wilkins M.J."/>
            <person name="Williams K.H."/>
            <person name="Banfield J.F."/>
        </authorList>
    </citation>
    <scope>NUCLEOTIDE SEQUENCE [LARGE SCALE GENOMIC DNA]</scope>
</reference>
<evidence type="ECO:0000313" key="1">
    <source>
        <dbReference type="EMBL" id="KKW13136.1"/>
    </source>
</evidence>
<dbReference type="Proteomes" id="UP000034588">
    <property type="component" value="Unassembled WGS sequence"/>
</dbReference>
<proteinExistence type="predicted"/>
<organism evidence="1 2">
    <name type="scientific">Candidatus Gottesmanbacteria bacterium GW2011_GWB1_49_7</name>
    <dbReference type="NCBI Taxonomy" id="1618448"/>
    <lineage>
        <taxon>Bacteria</taxon>
        <taxon>Candidatus Gottesmaniibacteriota</taxon>
    </lineage>
</organism>
<dbReference type="EMBL" id="LCQD01000004">
    <property type="protein sequence ID" value="KKW13136.1"/>
    <property type="molecule type" value="Genomic_DNA"/>
</dbReference>
<name>A0A0G1W320_9BACT</name>
<sequence length="486" mass="51680">MDRDLAALKEQILQEVRKAEPGIASTSFTVTGSSLQPEQLKEYMKIIQDNTATLGSIRTERMTRLQLDIPKMFIGPPMTRGVTEQVDVVAAGVTYRRAPLFSAIRLDVTGQKLITYCPISTEATQAAIEQGPRFQKVVAEGAFRKNVDDVENLVWNGDAATYAAVNTDEGTLLRVLNGIGVLSQSSRIVDAEGSSATQDVFLAMIRSLPAHYINRDDLLFWMSPFVALDWQATLAERQTGGGDKAVEGGWMGAPFGIPIFKKPGGTSVRYGVPYIPTNLTLSVSVATAGSVAGTSIGPYKITAGSNDGYSLNVDAAGVVSGTFSAGVHEPSVLAEVINADLFTTYEALIPGSGAAYTHCARVDAFNHIQIISPTTGGASSVQIINPANPCWATLGFTAATYSGALAGAGSVNEGSYILLTPAKNMVLGIYTGPNGGQGADGVRVFQRFEPQYDTTELFIYSQVDVQIENLDAMVRAEDVRVSTLSP</sequence>
<evidence type="ECO:0000313" key="2">
    <source>
        <dbReference type="Proteomes" id="UP000034588"/>
    </source>
</evidence>
<comment type="caution">
    <text evidence="1">The sequence shown here is derived from an EMBL/GenBank/DDBJ whole genome shotgun (WGS) entry which is preliminary data.</text>
</comment>
<dbReference type="AlphaFoldDB" id="A0A0G1W320"/>
<gene>
    <name evidence="1" type="ORF">UY48_C0004G0011</name>
</gene>